<protein>
    <recommendedName>
        <fullName evidence="6">Metallo-beta-lactamase domain-containing protein</fullName>
    </recommendedName>
</protein>
<comment type="caution">
    <text evidence="4">The sequence shown here is derived from an EMBL/GenBank/DDBJ whole genome shotgun (WGS) entry which is preliminary data.</text>
</comment>
<dbReference type="EMBL" id="QKKF02018119">
    <property type="protein sequence ID" value="RZF40598.1"/>
    <property type="molecule type" value="Genomic_DNA"/>
</dbReference>
<dbReference type="GO" id="GO:0006303">
    <property type="term" value="P:double-strand break repair via nonhomologous end joining"/>
    <property type="evidence" value="ECO:0007669"/>
    <property type="project" value="TreeGrafter"/>
</dbReference>
<proteinExistence type="predicted"/>
<keyword evidence="3" id="KW-0269">Exonuclease</keyword>
<dbReference type="GO" id="GO:0000723">
    <property type="term" value="P:telomere maintenance"/>
    <property type="evidence" value="ECO:0007669"/>
    <property type="project" value="TreeGrafter"/>
</dbReference>
<accession>A0A482X507</accession>
<dbReference type="GO" id="GO:0036297">
    <property type="term" value="P:interstrand cross-link repair"/>
    <property type="evidence" value="ECO:0007669"/>
    <property type="project" value="TreeGrafter"/>
</dbReference>
<dbReference type="SUPFAM" id="SSF56281">
    <property type="entry name" value="Metallo-hydrolase/oxidoreductase"/>
    <property type="match status" value="1"/>
</dbReference>
<name>A0A482X507_LAOST</name>
<evidence type="ECO:0008006" key="6">
    <source>
        <dbReference type="Google" id="ProtNLM"/>
    </source>
</evidence>
<dbReference type="STRING" id="195883.A0A482X507"/>
<dbReference type="Gene3D" id="3.60.15.10">
    <property type="entry name" value="Ribonuclease Z/Hydroxyacylglutathione hydrolase-like"/>
    <property type="match status" value="1"/>
</dbReference>
<dbReference type="PANTHER" id="PTHR23240:SF8">
    <property type="entry name" value="PROTEIN ARTEMIS"/>
    <property type="match status" value="1"/>
</dbReference>
<dbReference type="Proteomes" id="UP000291343">
    <property type="component" value="Unassembled WGS sequence"/>
</dbReference>
<dbReference type="SMR" id="A0A482X507"/>
<keyword evidence="2" id="KW-0378">Hydrolase</keyword>
<dbReference type="GO" id="GO:0003684">
    <property type="term" value="F:damaged DNA binding"/>
    <property type="evidence" value="ECO:0007669"/>
    <property type="project" value="TreeGrafter"/>
</dbReference>
<evidence type="ECO:0000256" key="1">
    <source>
        <dbReference type="ARBA" id="ARBA00022722"/>
    </source>
</evidence>
<dbReference type="PANTHER" id="PTHR23240">
    <property type="entry name" value="DNA CROSS-LINK REPAIR PROTEIN PSO2/SNM1-RELATED"/>
    <property type="match status" value="1"/>
</dbReference>
<evidence type="ECO:0000256" key="2">
    <source>
        <dbReference type="ARBA" id="ARBA00022801"/>
    </source>
</evidence>
<evidence type="ECO:0000313" key="5">
    <source>
        <dbReference type="Proteomes" id="UP000291343"/>
    </source>
</evidence>
<evidence type="ECO:0000256" key="3">
    <source>
        <dbReference type="ARBA" id="ARBA00022839"/>
    </source>
</evidence>
<organism evidence="4 5">
    <name type="scientific">Laodelphax striatellus</name>
    <name type="common">Small brown planthopper</name>
    <name type="synonym">Delphax striatella</name>
    <dbReference type="NCBI Taxonomy" id="195883"/>
    <lineage>
        <taxon>Eukaryota</taxon>
        <taxon>Metazoa</taxon>
        <taxon>Ecdysozoa</taxon>
        <taxon>Arthropoda</taxon>
        <taxon>Hexapoda</taxon>
        <taxon>Insecta</taxon>
        <taxon>Pterygota</taxon>
        <taxon>Neoptera</taxon>
        <taxon>Paraneoptera</taxon>
        <taxon>Hemiptera</taxon>
        <taxon>Auchenorrhyncha</taxon>
        <taxon>Fulgoroidea</taxon>
        <taxon>Delphacidae</taxon>
        <taxon>Criomorphinae</taxon>
        <taxon>Laodelphax</taxon>
    </lineage>
</organism>
<sequence>MSTFNGRLENPQLHFIAIDDFSVNNHDASVFFVSHAHSDHLTDFRYYGATLFSSNSRKTLYCTHITKRLLQIQYNNISDDNVVSLNVGESTILRAPQNSENELLVTVTLLPTLHVLGSVMFLFQCQGISALYTGDFRIHTGDVAKIKGLHDKDGNPLKITDLYLDTTFANTKHLWFPKRDCAVRKIIKLSEEWLDERETNLVALRIVSYYGYESLIIDLSKALKTKIVVEDSDFPHFKYIPEMDEFITFSDSISSDTFRGKRPRMDSNRLGRVHVCPDFRYNCNRCFDETRT</sequence>
<dbReference type="InParanoid" id="A0A482X507"/>
<gene>
    <name evidence="4" type="ORF">LSTR_LSTR007481</name>
</gene>
<keyword evidence="1" id="KW-0540">Nuclease</keyword>
<evidence type="ECO:0000313" key="4">
    <source>
        <dbReference type="EMBL" id="RZF40598.1"/>
    </source>
</evidence>
<dbReference type="OrthoDB" id="262529at2759"/>
<dbReference type="InterPro" id="IPR036866">
    <property type="entry name" value="RibonucZ/Hydroxyglut_hydro"/>
</dbReference>
<dbReference type="AlphaFoldDB" id="A0A482X507"/>
<reference evidence="4 5" key="1">
    <citation type="journal article" date="2017" name="Gigascience">
        <title>Genome sequence of the small brown planthopper, Laodelphax striatellus.</title>
        <authorList>
            <person name="Zhu J."/>
            <person name="Jiang F."/>
            <person name="Wang X."/>
            <person name="Yang P."/>
            <person name="Bao Y."/>
            <person name="Zhao W."/>
            <person name="Wang W."/>
            <person name="Lu H."/>
            <person name="Wang Q."/>
            <person name="Cui N."/>
            <person name="Li J."/>
            <person name="Chen X."/>
            <person name="Luo L."/>
            <person name="Yu J."/>
            <person name="Kang L."/>
            <person name="Cui F."/>
        </authorList>
    </citation>
    <scope>NUCLEOTIDE SEQUENCE [LARGE SCALE GENOMIC DNA]</scope>
    <source>
        <strain evidence="4">Lst14</strain>
    </source>
</reference>
<dbReference type="GO" id="GO:0035312">
    <property type="term" value="F:5'-3' DNA exonuclease activity"/>
    <property type="evidence" value="ECO:0007669"/>
    <property type="project" value="TreeGrafter"/>
</dbReference>
<keyword evidence="5" id="KW-1185">Reference proteome</keyword>